<comment type="caution">
    <text evidence="1">The sequence shown here is derived from an EMBL/GenBank/DDBJ whole genome shotgun (WGS) entry which is preliminary data.</text>
</comment>
<evidence type="ECO:0000313" key="1">
    <source>
        <dbReference type="EMBL" id="MCW1147157.1"/>
    </source>
</evidence>
<reference evidence="1" key="1">
    <citation type="submission" date="2022-10" db="EMBL/GenBank/DDBJ databases">
        <title>Flavobacterium sp. nov., a bacterium isolated from lake sediment.</title>
        <authorList>
            <person name="Qu J.-H."/>
        </authorList>
    </citation>
    <scope>NUCLEOTIDE SEQUENCE</scope>
    <source>
        <strain evidence="1">TH16-21</strain>
    </source>
</reference>
<protein>
    <recommendedName>
        <fullName evidence="3">GLPGLI family protein</fullName>
    </recommendedName>
</protein>
<organism evidence="1 2">
    <name type="scientific">Flavobacterium lacisediminis</name>
    <dbReference type="NCBI Taxonomy" id="2989705"/>
    <lineage>
        <taxon>Bacteria</taxon>
        <taxon>Pseudomonadati</taxon>
        <taxon>Bacteroidota</taxon>
        <taxon>Flavobacteriia</taxon>
        <taxon>Flavobacteriales</taxon>
        <taxon>Flavobacteriaceae</taxon>
        <taxon>Flavobacterium</taxon>
    </lineage>
</organism>
<gene>
    <name evidence="1" type="ORF">OJ995_02825</name>
</gene>
<evidence type="ECO:0000313" key="2">
    <source>
        <dbReference type="Proteomes" id="UP001165677"/>
    </source>
</evidence>
<dbReference type="Proteomes" id="UP001165677">
    <property type="component" value="Unassembled WGS sequence"/>
</dbReference>
<keyword evidence="2" id="KW-1185">Reference proteome</keyword>
<evidence type="ECO:0008006" key="3">
    <source>
        <dbReference type="Google" id="ProtNLM"/>
    </source>
</evidence>
<accession>A0ABT3EF20</accession>
<sequence length="252" mass="30225">MKNVLIIYILLTCFEFSYSQKLEEKIIINKTSINKLAKEEFEKCYEYYKNNPDTLNNSQETIYTVSKKVDLELLPIPIFNTKKSDNTKNFIESIDFENYDSQIVFVLNKEKYIISDFIPITDCYFPFYIKENLRVSVLGAMRMIFSVYDFDLNSFYFFTDTCSNGMFEIVNNKVYYITPIIDDQTFKDENIDADLKVVKDKKIVKFVKIECDIFSEKFIKSEVFRYYFRSEEELRKQITKPKNDIRLNFQFK</sequence>
<dbReference type="EMBL" id="JAPCIO010000002">
    <property type="protein sequence ID" value="MCW1147157.1"/>
    <property type="molecule type" value="Genomic_DNA"/>
</dbReference>
<name>A0ABT3EF20_9FLAO</name>
<proteinExistence type="predicted"/>
<dbReference type="RefSeq" id="WP_264368065.1">
    <property type="nucleotide sequence ID" value="NZ_JAPCIO010000002.1"/>
</dbReference>